<sequence>MPVQNCPRLTRAKDGIIITSSSTNKVPVGSTGAKRKSGDVPKPRVSSYQGIIFVQSKYIRGLLEHYTFESKSKKPVATPDRFISSSTAPFSGILVYQSVCVAAPTEGDWICVKRSFRYLSHTVDYGLLYRVGGSTKFEVYSDGSFGCNHNNGGSVGAYAVIMAGAAISWKSKQQTMVASSTAESETLAASTAAKEAIGLRNLRAAETRIDARLIVLMQNNAHNKASQILHRNERLRGMVPLEEHLETHADVTDPTHFLPHRSILLPSHFLRRYHFYARRFSPEDDLTQILRPASEERSKKKRKSGSLGTLLNWSSAHAGAQR</sequence>
<reference evidence="2 3" key="1">
    <citation type="submission" date="2016-11" db="EMBL/GenBank/DDBJ databases">
        <authorList>
            <person name="Jaros S."/>
            <person name="Januszkiewicz K."/>
            <person name="Wedrychowicz H."/>
        </authorList>
    </citation>
    <scope>NUCLEOTIDE SEQUENCE [LARGE SCALE GENOMIC DNA]</scope>
</reference>
<evidence type="ECO:0000313" key="3">
    <source>
        <dbReference type="Proteomes" id="UP000249464"/>
    </source>
</evidence>
<dbReference type="EMBL" id="FQNC01000061">
    <property type="protein sequence ID" value="SGY92118.1"/>
    <property type="molecule type" value="Genomic_DNA"/>
</dbReference>
<dbReference type="Proteomes" id="UP000249464">
    <property type="component" value="Unassembled WGS sequence"/>
</dbReference>
<dbReference type="PANTHER" id="PTHR11439:SF483">
    <property type="entry name" value="PEPTIDE SYNTHASE GLIP-LIKE, PUTATIVE (AFU_ORTHOLOGUE AFUA_3G12920)-RELATED"/>
    <property type="match status" value="1"/>
</dbReference>
<protein>
    <submittedName>
        <fullName evidence="2">BQ5605_C038g11717 protein</fullName>
    </submittedName>
</protein>
<evidence type="ECO:0000256" key="1">
    <source>
        <dbReference type="SAM" id="MobiDB-lite"/>
    </source>
</evidence>
<dbReference type="STRING" id="796604.A0A2X0PA21"/>
<dbReference type="PANTHER" id="PTHR11439">
    <property type="entry name" value="GAG-POL-RELATED RETROTRANSPOSON"/>
    <property type="match status" value="1"/>
</dbReference>
<feature type="region of interest" description="Disordered" evidence="1">
    <location>
        <begin position="292"/>
        <end position="322"/>
    </location>
</feature>
<evidence type="ECO:0000313" key="2">
    <source>
        <dbReference type="EMBL" id="SGY92118.1"/>
    </source>
</evidence>
<dbReference type="AlphaFoldDB" id="A0A2X0PA21"/>
<keyword evidence="3" id="KW-1185">Reference proteome</keyword>
<name>A0A2X0PA21_9BASI</name>
<accession>A0A2X0PA21</accession>
<gene>
    <name evidence="2" type="primary">BQ5605_C038g11717</name>
    <name evidence="2" type="ORF">BQ5605_C038G11717</name>
</gene>
<organism evidence="2 3">
    <name type="scientific">Microbotryum silenes-dioicae</name>
    <dbReference type="NCBI Taxonomy" id="796604"/>
    <lineage>
        <taxon>Eukaryota</taxon>
        <taxon>Fungi</taxon>
        <taxon>Dikarya</taxon>
        <taxon>Basidiomycota</taxon>
        <taxon>Pucciniomycotina</taxon>
        <taxon>Microbotryomycetes</taxon>
        <taxon>Microbotryales</taxon>
        <taxon>Microbotryaceae</taxon>
        <taxon>Microbotryum</taxon>
    </lineage>
</organism>
<dbReference type="CDD" id="cd09272">
    <property type="entry name" value="RNase_HI_RT_Ty1"/>
    <property type="match status" value="1"/>
</dbReference>
<proteinExistence type="predicted"/>